<feature type="transmembrane region" description="Helical" evidence="7">
    <location>
        <begin position="348"/>
        <end position="367"/>
    </location>
</feature>
<feature type="transmembrane region" description="Helical" evidence="7">
    <location>
        <begin position="316"/>
        <end position="336"/>
    </location>
</feature>
<feature type="compositionally biased region" description="Low complexity" evidence="6">
    <location>
        <begin position="1"/>
        <end position="11"/>
    </location>
</feature>
<sequence>PASSAAAAPRRSAMREAGALPTGARVRSRTARDLLYSVFARGVMLLGGFAVSVLLARLLGAEGRGVIAAVFLIPTLLLYVADLGVRQATAYFTGRQVYAYEDIVKTSAFMWLVTSAGATAAIAAYYAVFYVGKYELPLLAIALATMPFTLLVNYAKGILQGRDRVGKVNNLEMLNVGVNVAAVLVLLGLLKLGVLGAALVQLLMGLLVAVQALRMVRQIAGGVRIGYVKGLPTAFLKKGLTYAATLFVLQLNYRIDVLMLERMASVREVGLYTVGTTLAELIWQLPAAAGMVLFAKSAGSKSEGEATRRAAKLLRVMLPVLIAVCLGLGVFAPLAVDLLYGADFDGSAQVIRLLLPGIVVMTFFKILNADLAGRGKPLFALGAYILPLVLNVVLNLIFIPQYGIEGTALTSTISYTVGGLLFLYLYLRETGLRLTDVLILRPGDLRRK</sequence>
<keyword evidence="5 7" id="KW-0472">Membrane</keyword>
<feature type="region of interest" description="Disordered" evidence="6">
    <location>
        <begin position="1"/>
        <end position="20"/>
    </location>
</feature>
<dbReference type="RefSeq" id="WP_190917979.1">
    <property type="nucleotide sequence ID" value="NZ_JACXIZ010000019.1"/>
</dbReference>
<comment type="caution">
    <text evidence="8">The sequence shown here is derived from an EMBL/GenBank/DDBJ whole genome shotgun (WGS) entry which is preliminary data.</text>
</comment>
<keyword evidence="4 7" id="KW-1133">Transmembrane helix</keyword>
<dbReference type="PANTHER" id="PTHR30250:SF11">
    <property type="entry name" value="O-ANTIGEN TRANSPORTER-RELATED"/>
    <property type="match status" value="1"/>
</dbReference>
<protein>
    <submittedName>
        <fullName evidence="8">Polysaccharide biosynthesis C-terminal domain-containing protein</fullName>
    </submittedName>
</protein>
<evidence type="ECO:0000256" key="5">
    <source>
        <dbReference type="ARBA" id="ARBA00023136"/>
    </source>
</evidence>
<evidence type="ECO:0000256" key="6">
    <source>
        <dbReference type="SAM" id="MobiDB-lite"/>
    </source>
</evidence>
<comment type="subcellular location">
    <subcellularLocation>
        <location evidence="1">Cell membrane</location>
        <topology evidence="1">Multi-pass membrane protein</topology>
    </subcellularLocation>
</comment>
<evidence type="ECO:0000313" key="8">
    <source>
        <dbReference type="EMBL" id="MBD2845941.1"/>
    </source>
</evidence>
<gene>
    <name evidence="8" type="ORF">IDH44_12120</name>
</gene>
<feature type="transmembrane region" description="Helical" evidence="7">
    <location>
        <begin position="106"/>
        <end position="128"/>
    </location>
</feature>
<dbReference type="EMBL" id="JACXIZ010000019">
    <property type="protein sequence ID" value="MBD2845941.1"/>
    <property type="molecule type" value="Genomic_DNA"/>
</dbReference>
<keyword evidence="2" id="KW-1003">Cell membrane</keyword>
<dbReference type="Proteomes" id="UP000621560">
    <property type="component" value="Unassembled WGS sequence"/>
</dbReference>
<evidence type="ECO:0000256" key="1">
    <source>
        <dbReference type="ARBA" id="ARBA00004651"/>
    </source>
</evidence>
<feature type="transmembrane region" description="Helical" evidence="7">
    <location>
        <begin position="34"/>
        <end position="59"/>
    </location>
</feature>
<dbReference type="AlphaFoldDB" id="A0A927GS53"/>
<accession>A0A927GS53</accession>
<keyword evidence="9" id="KW-1185">Reference proteome</keyword>
<reference evidence="8" key="1">
    <citation type="submission" date="2020-09" db="EMBL/GenBank/DDBJ databases">
        <title>A novel bacterium of genus Paenibacillus, isolated from South China Sea.</title>
        <authorList>
            <person name="Huang H."/>
            <person name="Mo K."/>
            <person name="Hu Y."/>
        </authorList>
    </citation>
    <scope>NUCLEOTIDE SEQUENCE</scope>
    <source>
        <strain evidence="8">IB182496</strain>
    </source>
</reference>
<evidence type="ECO:0000256" key="4">
    <source>
        <dbReference type="ARBA" id="ARBA00022989"/>
    </source>
</evidence>
<dbReference type="GO" id="GO:0005886">
    <property type="term" value="C:plasma membrane"/>
    <property type="evidence" value="ECO:0007669"/>
    <property type="project" value="UniProtKB-SubCell"/>
</dbReference>
<dbReference type="PANTHER" id="PTHR30250">
    <property type="entry name" value="PST FAMILY PREDICTED COLANIC ACID TRANSPORTER"/>
    <property type="match status" value="1"/>
</dbReference>
<keyword evidence="3 7" id="KW-0812">Transmembrane</keyword>
<evidence type="ECO:0000313" key="9">
    <source>
        <dbReference type="Proteomes" id="UP000621560"/>
    </source>
</evidence>
<feature type="non-terminal residue" evidence="8">
    <location>
        <position position="1"/>
    </location>
</feature>
<evidence type="ECO:0000256" key="7">
    <source>
        <dbReference type="SAM" id="Phobius"/>
    </source>
</evidence>
<feature type="transmembrane region" description="Helical" evidence="7">
    <location>
        <begin position="134"/>
        <end position="152"/>
    </location>
</feature>
<proteinExistence type="predicted"/>
<dbReference type="InterPro" id="IPR050833">
    <property type="entry name" value="Poly_Biosynth_Transport"/>
</dbReference>
<evidence type="ECO:0000256" key="2">
    <source>
        <dbReference type="ARBA" id="ARBA00022475"/>
    </source>
</evidence>
<feature type="transmembrane region" description="Helical" evidence="7">
    <location>
        <begin position="408"/>
        <end position="427"/>
    </location>
</feature>
<organism evidence="8 9">
    <name type="scientific">Paenibacillus sabuli</name>
    <dbReference type="NCBI Taxonomy" id="2772509"/>
    <lineage>
        <taxon>Bacteria</taxon>
        <taxon>Bacillati</taxon>
        <taxon>Bacillota</taxon>
        <taxon>Bacilli</taxon>
        <taxon>Bacillales</taxon>
        <taxon>Paenibacillaceae</taxon>
        <taxon>Paenibacillus</taxon>
    </lineage>
</organism>
<feature type="transmembrane region" description="Helical" evidence="7">
    <location>
        <begin position="65"/>
        <end position="85"/>
    </location>
</feature>
<name>A0A927GS53_9BACL</name>
<evidence type="ECO:0000256" key="3">
    <source>
        <dbReference type="ARBA" id="ARBA00022692"/>
    </source>
</evidence>
<feature type="transmembrane region" description="Helical" evidence="7">
    <location>
        <begin position="196"/>
        <end position="213"/>
    </location>
</feature>
<dbReference type="Pfam" id="PF13440">
    <property type="entry name" value="Polysacc_synt_3"/>
    <property type="match status" value="1"/>
</dbReference>
<feature type="transmembrane region" description="Helical" evidence="7">
    <location>
        <begin position="173"/>
        <end position="190"/>
    </location>
</feature>
<feature type="transmembrane region" description="Helical" evidence="7">
    <location>
        <begin position="379"/>
        <end position="402"/>
    </location>
</feature>